<keyword evidence="6" id="KW-1133">Transmembrane helix</keyword>
<dbReference type="Gene3D" id="1.20.970.10">
    <property type="entry name" value="Transferase, Pyrimidine Nucleoside Phosphorylase, Chain C"/>
    <property type="match status" value="1"/>
</dbReference>
<evidence type="ECO:0000256" key="6">
    <source>
        <dbReference type="ARBA" id="ARBA00022989"/>
    </source>
</evidence>
<evidence type="ECO:0000256" key="7">
    <source>
        <dbReference type="ARBA" id="ARBA00023136"/>
    </source>
</evidence>
<dbReference type="EMBL" id="JANJYI010000001">
    <property type="protein sequence ID" value="KAK2663736.1"/>
    <property type="molecule type" value="Genomic_DNA"/>
</dbReference>
<evidence type="ECO:0000313" key="13">
    <source>
        <dbReference type="Proteomes" id="UP001280121"/>
    </source>
</evidence>
<evidence type="ECO:0000259" key="9">
    <source>
        <dbReference type="Pfam" id="PF00591"/>
    </source>
</evidence>
<name>A0AAD9XQ27_9ROSI</name>
<evidence type="ECO:0000256" key="4">
    <source>
        <dbReference type="ARBA" id="ARBA00022692"/>
    </source>
</evidence>
<dbReference type="FunFam" id="1.20.970.10:FF:000009">
    <property type="entry name" value="Anthranilate phosphoribosyltransferase, chloroplastic"/>
    <property type="match status" value="1"/>
</dbReference>
<dbReference type="InterPro" id="IPR036320">
    <property type="entry name" value="Glycosyl_Trfase_fam3_N_dom_sf"/>
</dbReference>
<dbReference type="InterPro" id="IPR000312">
    <property type="entry name" value="Glycosyl_Trfase_fam3"/>
</dbReference>
<feature type="chain" id="PRO_5042208351" evidence="8">
    <location>
        <begin position="28"/>
        <end position="579"/>
    </location>
</feature>
<dbReference type="GO" id="GO:0000162">
    <property type="term" value="P:L-tryptophan biosynthetic process"/>
    <property type="evidence" value="ECO:0007669"/>
    <property type="project" value="InterPro"/>
</dbReference>
<dbReference type="GO" id="GO:0005829">
    <property type="term" value="C:cytosol"/>
    <property type="evidence" value="ECO:0007669"/>
    <property type="project" value="TreeGrafter"/>
</dbReference>
<gene>
    <name evidence="12" type="ORF">Ddye_002310</name>
</gene>
<feature type="signal peptide" evidence="8">
    <location>
        <begin position="1"/>
        <end position="27"/>
    </location>
</feature>
<feature type="domain" description="Glycosyl transferase family 3 N-terminal" evidence="10">
    <location>
        <begin position="335"/>
        <end position="396"/>
    </location>
</feature>
<dbReference type="NCBIfam" id="TIGR01245">
    <property type="entry name" value="trpD"/>
    <property type="match status" value="1"/>
</dbReference>
<evidence type="ECO:0000256" key="8">
    <source>
        <dbReference type="SAM" id="SignalP"/>
    </source>
</evidence>
<evidence type="ECO:0000259" key="11">
    <source>
        <dbReference type="Pfam" id="PF13947"/>
    </source>
</evidence>
<evidence type="ECO:0000256" key="5">
    <source>
        <dbReference type="ARBA" id="ARBA00022729"/>
    </source>
</evidence>
<dbReference type="Gene3D" id="3.40.1030.10">
    <property type="entry name" value="Nucleoside phosphorylase/phosphoribosyltransferase catalytic domain"/>
    <property type="match status" value="1"/>
</dbReference>
<evidence type="ECO:0000256" key="1">
    <source>
        <dbReference type="ARBA" id="ARBA00004167"/>
    </source>
</evidence>
<dbReference type="InterPro" id="IPR005940">
    <property type="entry name" value="Anthranilate_Pribosyl_Tfrase"/>
</dbReference>
<dbReference type="AlphaFoldDB" id="A0AAD9XQ27"/>
<evidence type="ECO:0000256" key="2">
    <source>
        <dbReference type="ARBA" id="ARBA00022676"/>
    </source>
</evidence>
<evidence type="ECO:0000259" key="10">
    <source>
        <dbReference type="Pfam" id="PF02885"/>
    </source>
</evidence>
<keyword evidence="4" id="KW-0812">Transmembrane</keyword>
<keyword evidence="13" id="KW-1185">Reference proteome</keyword>
<dbReference type="InterPro" id="IPR017459">
    <property type="entry name" value="Glycosyl_Trfase_fam3_N_dom"/>
</dbReference>
<dbReference type="PANTHER" id="PTHR43285:SF2">
    <property type="entry name" value="ANTHRANILATE PHOSPHORIBOSYLTRANSFERASE"/>
    <property type="match status" value="1"/>
</dbReference>
<dbReference type="InterPro" id="IPR025287">
    <property type="entry name" value="WAK_GUB"/>
</dbReference>
<organism evidence="12 13">
    <name type="scientific">Dipteronia dyeriana</name>
    <dbReference type="NCBI Taxonomy" id="168575"/>
    <lineage>
        <taxon>Eukaryota</taxon>
        <taxon>Viridiplantae</taxon>
        <taxon>Streptophyta</taxon>
        <taxon>Embryophyta</taxon>
        <taxon>Tracheophyta</taxon>
        <taxon>Spermatophyta</taxon>
        <taxon>Magnoliopsida</taxon>
        <taxon>eudicotyledons</taxon>
        <taxon>Gunneridae</taxon>
        <taxon>Pentapetalae</taxon>
        <taxon>rosids</taxon>
        <taxon>malvids</taxon>
        <taxon>Sapindales</taxon>
        <taxon>Sapindaceae</taxon>
        <taxon>Hippocastanoideae</taxon>
        <taxon>Acereae</taxon>
        <taxon>Dipteronia</taxon>
    </lineage>
</organism>
<dbReference type="GO" id="GO:0030247">
    <property type="term" value="F:polysaccharide binding"/>
    <property type="evidence" value="ECO:0007669"/>
    <property type="project" value="InterPro"/>
</dbReference>
<dbReference type="SUPFAM" id="SSF52418">
    <property type="entry name" value="Nucleoside phosphorylase/phosphoribosyltransferase catalytic domain"/>
    <property type="match status" value="1"/>
</dbReference>
<evidence type="ECO:0000313" key="12">
    <source>
        <dbReference type="EMBL" id="KAK2663736.1"/>
    </source>
</evidence>
<dbReference type="SUPFAM" id="SSF47648">
    <property type="entry name" value="Nucleoside phosphorylase/phosphoribosyltransferase N-terminal domain"/>
    <property type="match status" value="1"/>
</dbReference>
<comment type="caution">
    <text evidence="12">The sequence shown here is derived from an EMBL/GenBank/DDBJ whole genome shotgun (WGS) entry which is preliminary data.</text>
</comment>
<keyword evidence="7" id="KW-0472">Membrane</keyword>
<feature type="domain" description="Glycosyl transferase family 3" evidence="9">
    <location>
        <begin position="404"/>
        <end position="579"/>
    </location>
</feature>
<protein>
    <submittedName>
        <fullName evidence="12">Uncharacterized protein</fullName>
    </submittedName>
</protein>
<accession>A0AAD9XQ27</accession>
<dbReference type="Proteomes" id="UP001280121">
    <property type="component" value="Unassembled WGS sequence"/>
</dbReference>
<evidence type="ECO:0000256" key="3">
    <source>
        <dbReference type="ARBA" id="ARBA00022679"/>
    </source>
</evidence>
<dbReference type="Pfam" id="PF13947">
    <property type="entry name" value="GUB_WAK_bind"/>
    <property type="match status" value="1"/>
</dbReference>
<sequence length="579" mass="62104">MAIVHFIITISFVIFSSLLMNIQPTTSIILPNQCRSYCGNITVDYPFALQHGCGHPGYRDLLFCVNDVLMFHISSGSYRVLEIDYAYNSLTLHEPHMSTCDTMVLGGQGNGFTLDDWRSPYFNPTSDNVFLLIGCSATSPLFQGFPGKHLPCRNVSGMGCEEYYGCPAWSLVGRKRAGSTVYGSGPPECCAVGFESIKEINLTKLDCEGYSSAYSLAPLRISGPGEWAYGIRVKYSVQGSDEFCRACEATGGTCGYGSDGVRQLCMCGTTNTTSNCDSVSFSSLDRSRQLFDLPNSAFTATTYHHSKCSGKLTAVTAALPTSVCENPKSQISSFKELIESLINGIDLSESEAEASLDLLLTEENDALISAFLVLLRAKGETIEEIVGLARAMLNNAIKVEGLDGVVDIVGTGGDGADTVNISTGASILAAACGARVAKQGSRSSSSACGSADVLEALGVVIDLDPEGIIRCVNEVGIAFMMGPKYHPAMQIVKPVRKTLKVRTVFNILGPMLNPARVPFAVVGVYNEDLVLKMAKALQRFGMKRALVVHSEGLDEMSPLGPGLVLDVTPEKIERFSFDP</sequence>
<keyword evidence="3" id="KW-0808">Transferase</keyword>
<reference evidence="12" key="1">
    <citation type="journal article" date="2023" name="Plant J.">
        <title>Genome sequences and population genomics provide insights into the demographic history, inbreeding, and mutation load of two 'living fossil' tree species of Dipteronia.</title>
        <authorList>
            <person name="Feng Y."/>
            <person name="Comes H.P."/>
            <person name="Chen J."/>
            <person name="Zhu S."/>
            <person name="Lu R."/>
            <person name="Zhang X."/>
            <person name="Li P."/>
            <person name="Qiu J."/>
            <person name="Olsen K.M."/>
            <person name="Qiu Y."/>
        </authorList>
    </citation>
    <scope>NUCLEOTIDE SEQUENCE</scope>
    <source>
        <strain evidence="12">KIB01</strain>
    </source>
</reference>
<proteinExistence type="predicted"/>
<dbReference type="PANTHER" id="PTHR43285">
    <property type="entry name" value="ANTHRANILATE PHOSPHORIBOSYLTRANSFERASE"/>
    <property type="match status" value="1"/>
</dbReference>
<comment type="subcellular location">
    <subcellularLocation>
        <location evidence="1">Membrane</location>
        <topology evidence="1">Single-pass membrane protein</topology>
    </subcellularLocation>
</comment>
<dbReference type="InterPro" id="IPR035902">
    <property type="entry name" value="Nuc_phospho_transferase"/>
</dbReference>
<feature type="domain" description="Wall-associated receptor kinase galacturonan-binding" evidence="11">
    <location>
        <begin position="34"/>
        <end position="92"/>
    </location>
</feature>
<dbReference type="GO" id="GO:0016020">
    <property type="term" value="C:membrane"/>
    <property type="evidence" value="ECO:0007669"/>
    <property type="project" value="UniProtKB-SubCell"/>
</dbReference>
<dbReference type="Pfam" id="PF02885">
    <property type="entry name" value="Glycos_trans_3N"/>
    <property type="match status" value="1"/>
</dbReference>
<dbReference type="Pfam" id="PF00591">
    <property type="entry name" value="Glycos_transf_3"/>
    <property type="match status" value="1"/>
</dbReference>
<dbReference type="GO" id="GO:0004048">
    <property type="term" value="F:anthranilate phosphoribosyltransferase activity"/>
    <property type="evidence" value="ECO:0007669"/>
    <property type="project" value="InterPro"/>
</dbReference>
<feature type="non-terminal residue" evidence="12">
    <location>
        <position position="1"/>
    </location>
</feature>
<keyword evidence="5 8" id="KW-0732">Signal</keyword>
<keyword evidence="2" id="KW-0328">Glycosyltransferase</keyword>